<evidence type="ECO:0000259" key="4">
    <source>
        <dbReference type="PROSITE" id="PS50106"/>
    </source>
</evidence>
<dbReference type="InterPro" id="IPR051201">
    <property type="entry name" value="Chloro_Bact_Ser_Proteases"/>
</dbReference>
<evidence type="ECO:0000313" key="6">
    <source>
        <dbReference type="Proteomes" id="UP001254848"/>
    </source>
</evidence>
<keyword evidence="6" id="KW-1185">Reference proteome</keyword>
<dbReference type="PANTHER" id="PTHR43343">
    <property type="entry name" value="PEPTIDASE S12"/>
    <property type="match status" value="1"/>
</dbReference>
<gene>
    <name evidence="5" type="ORF">Q4T40_12385</name>
</gene>
<dbReference type="SUPFAM" id="SSF50156">
    <property type="entry name" value="PDZ domain-like"/>
    <property type="match status" value="1"/>
</dbReference>
<dbReference type="SMART" id="SM00228">
    <property type="entry name" value="PDZ"/>
    <property type="match status" value="1"/>
</dbReference>
<comment type="similarity">
    <text evidence="1">Belongs to the peptidase S1C family.</text>
</comment>
<evidence type="ECO:0000256" key="2">
    <source>
        <dbReference type="ARBA" id="ARBA00022670"/>
    </source>
</evidence>
<dbReference type="Proteomes" id="UP001254848">
    <property type="component" value="Unassembled WGS sequence"/>
</dbReference>
<dbReference type="InterPro" id="IPR036034">
    <property type="entry name" value="PDZ_sf"/>
</dbReference>
<accession>A0ABU3NZ44</accession>
<sequence>MKFTRKTLLGAALVFVTIALTAGLALGDKYHLSVSIAKSSPVAAAQVSPAGSPNPFLGPGTIQNIVKQTGPAVIKIETEVKTRRQDDPFFNDPFFREFFGDQFKARPEIAQALGSGFIVSPDGYIVTNNHVVSGATKIDVYLTSRKEPYPAELIGSDEQLDLAVIKIDAGDNLPTLKFGDSNKLEAGSWVIAIGNPYGLDHTVTVGVISAKGRPININGNQFTDLLQTDASINPGNSGGPLINLQGEVIGINTAINAQAQGIGFAIPSSTVTQVLDQLIQGKKVSRPWLGVYMQPVTKELAGYFGLEKPAGVLVSSVVEDSPAHKAGLRRGDIILEYGKQKVNDPDALKQEVMKSASGEQVVLLVYRDGKTVFLPVTIGQR</sequence>
<reference evidence="5 6" key="1">
    <citation type="submission" date="2023-07" db="EMBL/GenBank/DDBJ databases">
        <title>The novel representative of Negativicutes class, Anaeroselena agilis gen. nov. sp. nov.</title>
        <authorList>
            <person name="Prokofeva M.I."/>
            <person name="Elcheninov A.G."/>
            <person name="Klyukina A."/>
            <person name="Kublanov I.V."/>
            <person name="Frolov E.N."/>
            <person name="Podosokorskaya O.A."/>
        </authorList>
    </citation>
    <scope>NUCLEOTIDE SEQUENCE [LARGE SCALE GENOMIC DNA]</scope>
    <source>
        <strain evidence="5 6">4137-cl</strain>
    </source>
</reference>
<comment type="caution">
    <text evidence="5">The sequence shown here is derived from an EMBL/GenBank/DDBJ whole genome shotgun (WGS) entry which is preliminary data.</text>
</comment>
<dbReference type="InterPro" id="IPR001940">
    <property type="entry name" value="Peptidase_S1C"/>
</dbReference>
<protein>
    <submittedName>
        <fullName evidence="5">Trypsin-like peptidase domain-containing protein</fullName>
    </submittedName>
</protein>
<evidence type="ECO:0000313" key="5">
    <source>
        <dbReference type="EMBL" id="MDT8902045.1"/>
    </source>
</evidence>
<keyword evidence="3" id="KW-0378">Hydrolase</keyword>
<keyword evidence="2" id="KW-0645">Protease</keyword>
<dbReference type="PRINTS" id="PR00834">
    <property type="entry name" value="PROTEASES2C"/>
</dbReference>
<evidence type="ECO:0000256" key="3">
    <source>
        <dbReference type="ARBA" id="ARBA00022801"/>
    </source>
</evidence>
<dbReference type="RefSeq" id="WP_413780535.1">
    <property type="nucleotide sequence ID" value="NZ_JAUOZS010000001.1"/>
</dbReference>
<dbReference type="Gene3D" id="2.30.42.10">
    <property type="match status" value="1"/>
</dbReference>
<proteinExistence type="inferred from homology"/>
<dbReference type="Pfam" id="PF13180">
    <property type="entry name" value="PDZ_2"/>
    <property type="match status" value="1"/>
</dbReference>
<dbReference type="CDD" id="cd10839">
    <property type="entry name" value="cpPDZ1_DegP-like"/>
    <property type="match status" value="1"/>
</dbReference>
<dbReference type="Gene3D" id="2.40.10.10">
    <property type="entry name" value="Trypsin-like serine proteases"/>
    <property type="match status" value="2"/>
</dbReference>
<dbReference type="PROSITE" id="PS50106">
    <property type="entry name" value="PDZ"/>
    <property type="match status" value="1"/>
</dbReference>
<dbReference type="EMBL" id="JAUOZS010000001">
    <property type="protein sequence ID" value="MDT8902045.1"/>
    <property type="molecule type" value="Genomic_DNA"/>
</dbReference>
<dbReference type="InterPro" id="IPR009003">
    <property type="entry name" value="Peptidase_S1_PA"/>
</dbReference>
<dbReference type="SUPFAM" id="SSF50494">
    <property type="entry name" value="Trypsin-like serine proteases"/>
    <property type="match status" value="1"/>
</dbReference>
<dbReference type="Pfam" id="PF13365">
    <property type="entry name" value="Trypsin_2"/>
    <property type="match status" value="1"/>
</dbReference>
<name>A0ABU3NZ44_9FIRM</name>
<dbReference type="InterPro" id="IPR001478">
    <property type="entry name" value="PDZ"/>
</dbReference>
<feature type="domain" description="PDZ" evidence="4">
    <location>
        <begin position="293"/>
        <end position="380"/>
    </location>
</feature>
<organism evidence="5 6">
    <name type="scientific">Anaeroselena agilis</name>
    <dbReference type="NCBI Taxonomy" id="3063788"/>
    <lineage>
        <taxon>Bacteria</taxon>
        <taxon>Bacillati</taxon>
        <taxon>Bacillota</taxon>
        <taxon>Negativicutes</taxon>
        <taxon>Acetonemataceae</taxon>
        <taxon>Anaeroselena</taxon>
    </lineage>
</organism>
<evidence type="ECO:0000256" key="1">
    <source>
        <dbReference type="ARBA" id="ARBA00010541"/>
    </source>
</evidence>
<dbReference type="PANTHER" id="PTHR43343:SF3">
    <property type="entry name" value="PROTEASE DO-LIKE 8, CHLOROPLASTIC"/>
    <property type="match status" value="1"/>
</dbReference>
<dbReference type="InterPro" id="IPR043504">
    <property type="entry name" value="Peptidase_S1_PA_chymotrypsin"/>
</dbReference>